<dbReference type="PANTHER" id="PTHR43798:SF31">
    <property type="entry name" value="AB HYDROLASE SUPERFAMILY PROTEIN YCLE"/>
    <property type="match status" value="1"/>
</dbReference>
<dbReference type="InterPro" id="IPR000073">
    <property type="entry name" value="AB_hydrolase_1"/>
</dbReference>
<gene>
    <name evidence="3" type="ORF">P409_34335</name>
</gene>
<organism evidence="3 4">
    <name type="scientific">Inquilinus limosus MP06</name>
    <dbReference type="NCBI Taxonomy" id="1398085"/>
    <lineage>
        <taxon>Bacteria</taxon>
        <taxon>Pseudomonadati</taxon>
        <taxon>Pseudomonadota</taxon>
        <taxon>Alphaproteobacteria</taxon>
        <taxon>Rhodospirillales</taxon>
        <taxon>Rhodospirillaceae</taxon>
        <taxon>Inquilinus</taxon>
    </lineage>
</organism>
<dbReference type="Proteomes" id="UP000029995">
    <property type="component" value="Unassembled WGS sequence"/>
</dbReference>
<reference evidence="3 4" key="1">
    <citation type="submission" date="2014-01" db="EMBL/GenBank/DDBJ databases">
        <title>Genome sequence determination for a cystic fibrosis isolate, Inquilinus limosus.</title>
        <authorList>
            <person name="Pino M."/>
            <person name="Di Conza J."/>
            <person name="Gutkind G."/>
        </authorList>
    </citation>
    <scope>NUCLEOTIDE SEQUENCE [LARGE SCALE GENOMIC DNA]</scope>
    <source>
        <strain evidence="3 4">MP06</strain>
    </source>
</reference>
<evidence type="ECO:0000313" key="4">
    <source>
        <dbReference type="Proteomes" id="UP000029995"/>
    </source>
</evidence>
<evidence type="ECO:0000259" key="2">
    <source>
        <dbReference type="Pfam" id="PF00561"/>
    </source>
</evidence>
<accession>A0A0A0CWP1</accession>
<protein>
    <recommendedName>
        <fullName evidence="2">AB hydrolase-1 domain-containing protein</fullName>
    </recommendedName>
</protein>
<dbReference type="PANTHER" id="PTHR43798">
    <property type="entry name" value="MONOACYLGLYCEROL LIPASE"/>
    <property type="match status" value="1"/>
</dbReference>
<dbReference type="RefSeq" id="WP_034849348.1">
    <property type="nucleotide sequence ID" value="NZ_JANX01000955.1"/>
</dbReference>
<dbReference type="PRINTS" id="PR00111">
    <property type="entry name" value="ABHYDROLASE"/>
</dbReference>
<dbReference type="AlphaFoldDB" id="A0A0A0CWP1"/>
<dbReference type="InterPro" id="IPR029058">
    <property type="entry name" value="AB_hydrolase_fold"/>
</dbReference>
<comment type="caution">
    <text evidence="3">The sequence shown here is derived from an EMBL/GenBank/DDBJ whole genome shotgun (WGS) entry which is preliminary data.</text>
</comment>
<dbReference type="EMBL" id="JANX01000955">
    <property type="protein sequence ID" value="KGM30224.1"/>
    <property type="molecule type" value="Genomic_DNA"/>
</dbReference>
<name>A0A0A0CWP1_9PROT</name>
<dbReference type="GO" id="GO:0016020">
    <property type="term" value="C:membrane"/>
    <property type="evidence" value="ECO:0007669"/>
    <property type="project" value="TreeGrafter"/>
</dbReference>
<dbReference type="Gene3D" id="3.40.50.1820">
    <property type="entry name" value="alpha/beta hydrolase"/>
    <property type="match status" value="1"/>
</dbReference>
<dbReference type="SUPFAM" id="SSF53474">
    <property type="entry name" value="alpha/beta-Hydrolases"/>
    <property type="match status" value="1"/>
</dbReference>
<dbReference type="GO" id="GO:0016787">
    <property type="term" value="F:hydrolase activity"/>
    <property type="evidence" value="ECO:0007669"/>
    <property type="project" value="UniProtKB-KW"/>
</dbReference>
<evidence type="ECO:0000313" key="3">
    <source>
        <dbReference type="EMBL" id="KGM30224.1"/>
    </source>
</evidence>
<feature type="non-terminal residue" evidence="3">
    <location>
        <position position="1"/>
    </location>
</feature>
<dbReference type="Pfam" id="PF00561">
    <property type="entry name" value="Abhydrolase_1"/>
    <property type="match status" value="1"/>
</dbReference>
<feature type="domain" description="AB hydrolase-1" evidence="2">
    <location>
        <begin position="39"/>
        <end position="258"/>
    </location>
</feature>
<proteinExistence type="predicted"/>
<sequence>PAAMWTPVPLPPQAPAKEGLAELPGTRLWYWDTGGTGAPVIFLHAGTQSGAGWGYQQPVFAKAGYRAIGYSRRGYRGSDAGDNADPGVASEDLHALIGVLGLDRVHLVAAAHGGYFAIDYTLSHPDKVRSLTVLSSLMGIQDADYKAVNARLRPKFFADLPHDFQELGPSYRAGDPAGLEAWNTMVHEAIPGTRIDPKLAHQITWAALETIRVPTLLMTGDADLYTPPSLLRMQAAHMPHAQVEIIPEAAHSANWERPELFNRLVLDFIARHN</sequence>
<evidence type="ECO:0000256" key="1">
    <source>
        <dbReference type="ARBA" id="ARBA00022801"/>
    </source>
</evidence>
<dbReference type="OrthoDB" id="9804723at2"/>
<dbReference type="InterPro" id="IPR050266">
    <property type="entry name" value="AB_hydrolase_sf"/>
</dbReference>
<keyword evidence="1" id="KW-0378">Hydrolase</keyword>